<dbReference type="RefSeq" id="WP_277445512.1">
    <property type="nucleotide sequence ID" value="NZ_JAKOAV010000055.1"/>
</dbReference>
<name>A0A9X4H9B7_9FIRM</name>
<keyword evidence="2" id="KW-1185">Reference proteome</keyword>
<evidence type="ECO:0000313" key="2">
    <source>
        <dbReference type="Proteomes" id="UP001154312"/>
    </source>
</evidence>
<protein>
    <submittedName>
        <fullName evidence="1">Uncharacterized protein</fullName>
    </submittedName>
</protein>
<accession>A0A9X4H9B7</accession>
<dbReference type="Proteomes" id="UP001154312">
    <property type="component" value="Unassembled WGS sequence"/>
</dbReference>
<organism evidence="1 2">
    <name type="scientific">Pelotomaculum isophthalicicum JI</name>
    <dbReference type="NCBI Taxonomy" id="947010"/>
    <lineage>
        <taxon>Bacteria</taxon>
        <taxon>Bacillati</taxon>
        <taxon>Bacillota</taxon>
        <taxon>Clostridia</taxon>
        <taxon>Eubacteriales</taxon>
        <taxon>Desulfotomaculaceae</taxon>
        <taxon>Pelotomaculum</taxon>
    </lineage>
</organism>
<sequence>MLSLSLAKQLAKYLSWEPRVGDLTIVFGEAGEEIIEPIISRHERERKIVLSLREMGELVWLPRLGRLLDELRIRAKKDFVLGYIKESNQWYYKDESIEIFSDSPEDASGKALLKLFESRQT</sequence>
<proteinExistence type="predicted"/>
<reference evidence="1" key="1">
    <citation type="submission" date="2022-02" db="EMBL/GenBank/DDBJ databases">
        <authorList>
            <person name="Leng L."/>
        </authorList>
    </citation>
    <scope>NUCLEOTIDE SEQUENCE</scope>
    <source>
        <strain evidence="1">JI</strain>
    </source>
</reference>
<evidence type="ECO:0000313" key="1">
    <source>
        <dbReference type="EMBL" id="MDF9409979.1"/>
    </source>
</evidence>
<dbReference type="EMBL" id="JAKOAV010000055">
    <property type="protein sequence ID" value="MDF9409979.1"/>
    <property type="molecule type" value="Genomic_DNA"/>
</dbReference>
<comment type="caution">
    <text evidence="1">The sequence shown here is derived from an EMBL/GenBank/DDBJ whole genome shotgun (WGS) entry which is preliminary data.</text>
</comment>
<gene>
    <name evidence="1" type="ORF">L7E55_16780</name>
</gene>
<dbReference type="AlphaFoldDB" id="A0A9X4H9B7"/>